<evidence type="ECO:0000313" key="3">
    <source>
        <dbReference type="Proteomes" id="UP001470288"/>
    </source>
</evidence>
<feature type="domain" description="Transposase (putative) YhgA-like" evidence="1">
    <location>
        <begin position="82"/>
        <end position="227"/>
    </location>
</feature>
<comment type="caution">
    <text evidence="2">The sequence shown here is derived from an EMBL/GenBank/DDBJ whole genome shotgun (WGS) entry which is preliminary data.</text>
</comment>
<protein>
    <submittedName>
        <fullName evidence="2">Rpn family recombination-promoting nuclease/putative transposase</fullName>
    </submittedName>
</protein>
<sequence length="333" mass="39039">MGKKEEPMIAYYEDARHFAWLVNGWICQGEKEIDETQIKPKNIRLTGKTGSGRTARMRSRYRDVFKEIGKVKVVLMIGTELQSFVDYSMPVRIMDYDALEYKDQIQRIASERKVENHVKSGKQKVELSPIKKEDRLIPVITLVLYMGEEPWDAAKNLHGLLDFSEVPERFKTYIPDYQIHVLDVCHTPDERLLEFPKDIATMFLTIKYRDNLPTLKKVLKTIPEIENIEEDTYDVMWNFLDKRMLELKENVQNEDGGINMCGAVDQMIAEGMERGLAQGMERGIAQEKVWGIRNMIEVCKELGGTYDNTQFQVEMRYHLSQEKAEKYMKQYWK</sequence>
<keyword evidence="3" id="KW-1185">Reference proteome</keyword>
<reference evidence="2 3" key="1">
    <citation type="submission" date="2024-03" db="EMBL/GenBank/DDBJ databases">
        <title>Human intestinal bacterial collection.</title>
        <authorList>
            <person name="Pauvert C."/>
            <person name="Hitch T.C.A."/>
            <person name="Clavel T."/>
        </authorList>
    </citation>
    <scope>NUCLEOTIDE SEQUENCE [LARGE SCALE GENOMIC DNA]</scope>
    <source>
        <strain evidence="2 3">CLA-AA-H78B</strain>
    </source>
</reference>
<gene>
    <name evidence="2" type="ORF">WMO62_04990</name>
</gene>
<dbReference type="RefSeq" id="WP_349144017.1">
    <property type="nucleotide sequence ID" value="NZ_JBBMFC010000006.1"/>
</dbReference>
<name>A0ABV1HZ43_9FIRM</name>
<accession>A0ABV1HZ43</accession>
<organism evidence="2 3">
    <name type="scientific">Hominiventricola aquisgranensis</name>
    <dbReference type="NCBI Taxonomy" id="3133164"/>
    <lineage>
        <taxon>Bacteria</taxon>
        <taxon>Bacillati</taxon>
        <taxon>Bacillota</taxon>
        <taxon>Clostridia</taxon>
        <taxon>Lachnospirales</taxon>
        <taxon>Lachnospiraceae</taxon>
        <taxon>Hominiventricola</taxon>
    </lineage>
</organism>
<dbReference type="Pfam" id="PF04754">
    <property type="entry name" value="Transposase_31"/>
    <property type="match status" value="1"/>
</dbReference>
<dbReference type="Proteomes" id="UP001470288">
    <property type="component" value="Unassembled WGS sequence"/>
</dbReference>
<dbReference type="InterPro" id="IPR006842">
    <property type="entry name" value="Transposase_31"/>
</dbReference>
<dbReference type="EMBL" id="JBBMFC010000006">
    <property type="protein sequence ID" value="MEQ2578202.1"/>
    <property type="molecule type" value="Genomic_DNA"/>
</dbReference>
<evidence type="ECO:0000313" key="2">
    <source>
        <dbReference type="EMBL" id="MEQ2578202.1"/>
    </source>
</evidence>
<evidence type="ECO:0000259" key="1">
    <source>
        <dbReference type="Pfam" id="PF04754"/>
    </source>
</evidence>
<proteinExistence type="predicted"/>